<dbReference type="PROSITE" id="PS51257">
    <property type="entry name" value="PROKAR_LIPOPROTEIN"/>
    <property type="match status" value="1"/>
</dbReference>
<name>K2G1S9_9BACT</name>
<dbReference type="EMBL" id="AMFJ01000360">
    <property type="protein sequence ID" value="EKE28162.1"/>
    <property type="molecule type" value="Genomic_DNA"/>
</dbReference>
<proteinExistence type="predicted"/>
<evidence type="ECO:0000313" key="1">
    <source>
        <dbReference type="EMBL" id="EKE28162.1"/>
    </source>
</evidence>
<accession>K2G1S9</accession>
<gene>
    <name evidence="1" type="ORF">ACD_3C00086G0006</name>
</gene>
<reference evidence="1" key="1">
    <citation type="journal article" date="2012" name="Science">
        <title>Fermentation, hydrogen, and sulfur metabolism in multiple uncultivated bacterial phyla.</title>
        <authorList>
            <person name="Wrighton K.C."/>
            <person name="Thomas B.C."/>
            <person name="Sharon I."/>
            <person name="Miller C.S."/>
            <person name="Castelle C.J."/>
            <person name="VerBerkmoes N.C."/>
            <person name="Wilkins M.J."/>
            <person name="Hettich R.L."/>
            <person name="Lipton M.S."/>
            <person name="Williams K.H."/>
            <person name="Long P.E."/>
            <person name="Banfield J.F."/>
        </authorList>
    </citation>
    <scope>NUCLEOTIDE SEQUENCE [LARGE SCALE GENOMIC DNA]</scope>
</reference>
<protein>
    <recommendedName>
        <fullName evidence="2">Lipoprotein</fullName>
    </recommendedName>
</protein>
<comment type="caution">
    <text evidence="1">The sequence shown here is derived from an EMBL/GenBank/DDBJ whole genome shotgun (WGS) entry which is preliminary data.</text>
</comment>
<dbReference type="AlphaFoldDB" id="K2G1S9"/>
<organism evidence="1">
    <name type="scientific">uncultured bacterium</name>
    <name type="common">gcode 4</name>
    <dbReference type="NCBI Taxonomy" id="1234023"/>
    <lineage>
        <taxon>Bacteria</taxon>
        <taxon>environmental samples</taxon>
    </lineage>
</organism>
<sequence length="153" mass="17644">MKKFTALAVFPLIALASCTETKETTPTTILDAPNNEIKSVSTAWTENTENLDENISSVTTDSATAESEKTFEFSYEIWGKNVPVKWKFLLKDWKVTSMTFDWVDLNWKWPLVEFAKNAPAQVIWHELKWLKIDVVSWASLTTEWFNKFLSTVN</sequence>
<evidence type="ECO:0008006" key="2">
    <source>
        <dbReference type="Google" id="ProtNLM"/>
    </source>
</evidence>